<accession>A0ABV0MCX0</accession>
<sequence length="59" mass="6273">MTEDKKAQEAVEHADKSTEISKQPAAGPHAKDRLTDRDKTPGTGSLPDPDSKETDAGPD</sequence>
<feature type="region of interest" description="Disordered" evidence="1">
    <location>
        <begin position="1"/>
        <end position="59"/>
    </location>
</feature>
<dbReference type="EMBL" id="JBEAAL010000056">
    <property type="protein sequence ID" value="MEQ1409741.1"/>
    <property type="molecule type" value="Genomic_DNA"/>
</dbReference>
<feature type="compositionally biased region" description="Basic and acidic residues" evidence="1">
    <location>
        <begin position="49"/>
        <end position="59"/>
    </location>
</feature>
<protein>
    <submittedName>
        <fullName evidence="2">Uncharacterized protein</fullName>
    </submittedName>
</protein>
<evidence type="ECO:0000313" key="2">
    <source>
        <dbReference type="EMBL" id="MEQ1409741.1"/>
    </source>
</evidence>
<dbReference type="Proteomes" id="UP001496627">
    <property type="component" value="Unassembled WGS sequence"/>
</dbReference>
<keyword evidence="3" id="KW-1185">Reference proteome</keyword>
<feature type="compositionally biased region" description="Basic and acidic residues" evidence="1">
    <location>
        <begin position="29"/>
        <end position="40"/>
    </location>
</feature>
<evidence type="ECO:0000256" key="1">
    <source>
        <dbReference type="SAM" id="MobiDB-lite"/>
    </source>
</evidence>
<name>A0ABV0MCX0_9HYPH</name>
<comment type="caution">
    <text evidence="2">The sequence shown here is derived from an EMBL/GenBank/DDBJ whole genome shotgun (WGS) entry which is preliminary data.</text>
</comment>
<dbReference type="RefSeq" id="WP_037149559.1">
    <property type="nucleotide sequence ID" value="NZ_JBEAAL010000056.1"/>
</dbReference>
<organism evidence="2 3">
    <name type="scientific">Neorhizobium phenanthreniclasticum</name>
    <dbReference type="NCBI Taxonomy" id="3157917"/>
    <lineage>
        <taxon>Bacteria</taxon>
        <taxon>Pseudomonadati</taxon>
        <taxon>Pseudomonadota</taxon>
        <taxon>Alphaproteobacteria</taxon>
        <taxon>Hyphomicrobiales</taxon>
        <taxon>Rhizobiaceae</taxon>
        <taxon>Rhizobium/Agrobacterium group</taxon>
        <taxon>Neorhizobium</taxon>
    </lineage>
</organism>
<feature type="compositionally biased region" description="Basic and acidic residues" evidence="1">
    <location>
        <begin position="1"/>
        <end position="19"/>
    </location>
</feature>
<reference evidence="2 3" key="1">
    <citation type="submission" date="2024-05" db="EMBL/GenBank/DDBJ databases">
        <title>Neorhizobium sp. Rsf11, a plant growth promoting and heavy metal resistant PAH-degrader.</title>
        <authorList>
            <person name="Golubev S.N."/>
            <person name="Muratova A.Y."/>
            <person name="Markelova M.I."/>
        </authorList>
    </citation>
    <scope>NUCLEOTIDE SEQUENCE [LARGE SCALE GENOMIC DNA]</scope>
    <source>
        <strain evidence="2 3">Rsf11</strain>
    </source>
</reference>
<gene>
    <name evidence="2" type="ORF">ABK249_33095</name>
</gene>
<proteinExistence type="predicted"/>
<evidence type="ECO:0000313" key="3">
    <source>
        <dbReference type="Proteomes" id="UP001496627"/>
    </source>
</evidence>